<evidence type="ECO:0000256" key="4">
    <source>
        <dbReference type="ARBA" id="ARBA00023125"/>
    </source>
</evidence>
<dbReference type="InterPro" id="IPR003018">
    <property type="entry name" value="GAF"/>
</dbReference>
<dbReference type="AlphaFoldDB" id="A0A6N8CST3"/>
<dbReference type="Gene3D" id="3.40.50.300">
    <property type="entry name" value="P-loop containing nucleotide triphosphate hydrolases"/>
    <property type="match status" value="1"/>
</dbReference>
<dbReference type="InterPro" id="IPR025944">
    <property type="entry name" value="Sigma_54_int_dom_CS"/>
</dbReference>
<dbReference type="Pfam" id="PF02954">
    <property type="entry name" value="HTH_8"/>
    <property type="match status" value="1"/>
</dbReference>
<dbReference type="InterPro" id="IPR029016">
    <property type="entry name" value="GAF-like_dom_sf"/>
</dbReference>
<protein>
    <submittedName>
        <fullName evidence="7">AAA family ATPase</fullName>
    </submittedName>
</protein>
<dbReference type="SMART" id="SM00382">
    <property type="entry name" value="AAA"/>
    <property type="match status" value="1"/>
</dbReference>
<dbReference type="PRINTS" id="PR01590">
    <property type="entry name" value="HTHFIS"/>
</dbReference>
<dbReference type="FunFam" id="3.40.50.300:FF:000006">
    <property type="entry name" value="DNA-binding transcriptional regulator NtrC"/>
    <property type="match status" value="1"/>
</dbReference>
<feature type="domain" description="Sigma-54 factor interaction" evidence="6">
    <location>
        <begin position="309"/>
        <end position="535"/>
    </location>
</feature>
<dbReference type="InterPro" id="IPR003593">
    <property type="entry name" value="AAA+_ATPase"/>
</dbReference>
<gene>
    <name evidence="7" type="ORF">GMB86_14680</name>
</gene>
<keyword evidence="8" id="KW-1185">Reference proteome</keyword>
<evidence type="ECO:0000256" key="3">
    <source>
        <dbReference type="ARBA" id="ARBA00023015"/>
    </source>
</evidence>
<dbReference type="PROSITE" id="PS50045">
    <property type="entry name" value="SIGMA54_INTERACT_4"/>
    <property type="match status" value="1"/>
</dbReference>
<accession>A0A6N8CST3</accession>
<keyword evidence="3" id="KW-0805">Transcription regulation</keyword>
<dbReference type="OrthoDB" id="9771372at2"/>
<keyword evidence="2" id="KW-0067">ATP-binding</keyword>
<dbReference type="InterPro" id="IPR002197">
    <property type="entry name" value="HTH_Fis"/>
</dbReference>
<dbReference type="Gene3D" id="3.30.450.40">
    <property type="match status" value="1"/>
</dbReference>
<dbReference type="Gene3D" id="1.10.10.60">
    <property type="entry name" value="Homeodomain-like"/>
    <property type="match status" value="1"/>
</dbReference>
<keyword evidence="4" id="KW-0238">DNA-binding</keyword>
<evidence type="ECO:0000256" key="5">
    <source>
        <dbReference type="ARBA" id="ARBA00023163"/>
    </source>
</evidence>
<dbReference type="GO" id="GO:0043565">
    <property type="term" value="F:sequence-specific DNA binding"/>
    <property type="evidence" value="ECO:0007669"/>
    <property type="project" value="InterPro"/>
</dbReference>
<name>A0A6N8CST3_9BACI</name>
<dbReference type="Pfam" id="PF01590">
    <property type="entry name" value="GAF"/>
    <property type="match status" value="1"/>
</dbReference>
<dbReference type="InterPro" id="IPR027417">
    <property type="entry name" value="P-loop_NTPase"/>
</dbReference>
<dbReference type="PROSITE" id="PS00688">
    <property type="entry name" value="SIGMA54_INTERACT_3"/>
    <property type="match status" value="1"/>
</dbReference>
<dbReference type="Proteomes" id="UP000440978">
    <property type="component" value="Unassembled WGS sequence"/>
</dbReference>
<evidence type="ECO:0000313" key="7">
    <source>
        <dbReference type="EMBL" id="MTT33242.1"/>
    </source>
</evidence>
<dbReference type="SUPFAM" id="SSF52540">
    <property type="entry name" value="P-loop containing nucleoside triphosphate hydrolases"/>
    <property type="match status" value="1"/>
</dbReference>
<dbReference type="PANTHER" id="PTHR32071">
    <property type="entry name" value="TRANSCRIPTIONAL REGULATORY PROTEIN"/>
    <property type="match status" value="1"/>
</dbReference>
<dbReference type="Pfam" id="PF00158">
    <property type="entry name" value="Sigma54_activat"/>
    <property type="match status" value="1"/>
</dbReference>
<dbReference type="Pfam" id="PF25601">
    <property type="entry name" value="AAA_lid_14"/>
    <property type="match status" value="1"/>
</dbReference>
<evidence type="ECO:0000256" key="1">
    <source>
        <dbReference type="ARBA" id="ARBA00022741"/>
    </source>
</evidence>
<dbReference type="InterPro" id="IPR002078">
    <property type="entry name" value="Sigma_54_int"/>
</dbReference>
<dbReference type="GO" id="GO:0005524">
    <property type="term" value="F:ATP binding"/>
    <property type="evidence" value="ECO:0007669"/>
    <property type="project" value="UniProtKB-KW"/>
</dbReference>
<dbReference type="CDD" id="cd00009">
    <property type="entry name" value="AAA"/>
    <property type="match status" value="1"/>
</dbReference>
<comment type="caution">
    <text evidence="7">The sequence shown here is derived from an EMBL/GenBank/DDBJ whole genome shotgun (WGS) entry which is preliminary data.</text>
</comment>
<dbReference type="InterPro" id="IPR009057">
    <property type="entry name" value="Homeodomain-like_sf"/>
</dbReference>
<dbReference type="PANTHER" id="PTHR32071:SF101">
    <property type="entry name" value="ACETOIN DEHYDROGENASE OPERON TRANSCRIPTIONAL ACTIVATOR ACOR"/>
    <property type="match status" value="1"/>
</dbReference>
<dbReference type="SUPFAM" id="SSF46689">
    <property type="entry name" value="Homeodomain-like"/>
    <property type="match status" value="1"/>
</dbReference>
<keyword evidence="5" id="KW-0804">Transcription</keyword>
<proteinExistence type="predicted"/>
<sequence>MLKNEFWYRFIREGQLDQRHIRCCIAESWKRCRNKGVDPYKGTGQVILTQDELRNRQANHKTLLSAFEILLDQLEPLYSASNVIFVLADQEGYILKTGGNSEGMEKARTIRFVEGVSWTEDTVGTNAIGTALKIEEAITIHRTEHYAVASQSWVCSAVPIRNPKGHIIGIFNASFVEEDRNVSVLIPMIKLMTCHIELYIEKQMTLDSLELLSKTNFRLTANQYPYQLLCDQNDIIKWVSSTMQQEANKYLNQSITCLQKSPYIVESKKKVYSSNHGGVIGYEIGLSLHENGISPETKTHLDHFHFNGVKGSSESFKKILMLAHQAAKEDVTIHISGETGTGKEMMARAIHENSHRAGQPFIAINCGVIPKDLLSSELFGYVGGAYTGAKRNGHKGYFEQANGGTLFLDEIGDISYDVQTALLRVIQEKEIIPIGSTKPIPINIRIITATHHNLKTLVKQGHWREDLYYRLYVFPINLPALRDRKEDIQAFIDYFSQKRGWNSAIFSKSILAQFMNYTWPGNIRELMNVLERLKITYGDHLPSDLSLEDYFFSKEGEMKSERDHINSSADSPKAFRDQLEKDRIIEALKEVNGKVSQAAVILDMPKSTLYRKLRKYDL</sequence>
<dbReference type="PROSITE" id="PS00676">
    <property type="entry name" value="SIGMA54_INTERACT_2"/>
    <property type="match status" value="1"/>
</dbReference>
<dbReference type="EMBL" id="WNHB01000032">
    <property type="protein sequence ID" value="MTT33242.1"/>
    <property type="molecule type" value="Genomic_DNA"/>
</dbReference>
<keyword evidence="1" id="KW-0547">Nucleotide-binding</keyword>
<organism evidence="7 8">
    <name type="scientific">Terrilactibacillus tamarindi</name>
    <dbReference type="NCBI Taxonomy" id="2599694"/>
    <lineage>
        <taxon>Bacteria</taxon>
        <taxon>Bacillati</taxon>
        <taxon>Bacillota</taxon>
        <taxon>Bacilli</taxon>
        <taxon>Bacillales</taxon>
        <taxon>Bacillaceae</taxon>
        <taxon>Terrilactibacillus</taxon>
    </lineage>
</organism>
<dbReference type="InterPro" id="IPR058031">
    <property type="entry name" value="AAA_lid_NorR"/>
</dbReference>
<dbReference type="InterPro" id="IPR025943">
    <property type="entry name" value="Sigma_54_int_dom_ATP-bd_2"/>
</dbReference>
<evidence type="ECO:0000259" key="6">
    <source>
        <dbReference type="PROSITE" id="PS50045"/>
    </source>
</evidence>
<dbReference type="GO" id="GO:0006355">
    <property type="term" value="P:regulation of DNA-templated transcription"/>
    <property type="evidence" value="ECO:0007669"/>
    <property type="project" value="InterPro"/>
</dbReference>
<evidence type="ECO:0000313" key="8">
    <source>
        <dbReference type="Proteomes" id="UP000440978"/>
    </source>
</evidence>
<dbReference type="Gene3D" id="1.10.8.60">
    <property type="match status" value="1"/>
</dbReference>
<reference evidence="7 8" key="1">
    <citation type="submission" date="2019-11" db="EMBL/GenBank/DDBJ databases">
        <title>Terrilactibacillus tamarindus sp. nov. BCM23-1 isolated from bark of Tamarindus indica.</title>
        <authorList>
            <person name="Kingkaew E."/>
            <person name="Tanasupawat S."/>
        </authorList>
    </citation>
    <scope>NUCLEOTIDE SEQUENCE [LARGE SCALE GENOMIC DNA]</scope>
    <source>
        <strain evidence="7 8">BCM23-1</strain>
    </source>
</reference>
<evidence type="ECO:0000256" key="2">
    <source>
        <dbReference type="ARBA" id="ARBA00022840"/>
    </source>
</evidence>